<feature type="compositionally biased region" description="Polar residues" evidence="2">
    <location>
        <begin position="51"/>
        <end position="67"/>
    </location>
</feature>
<dbReference type="Gene3D" id="3.90.228.10">
    <property type="match status" value="1"/>
</dbReference>
<dbReference type="InterPro" id="IPR001298">
    <property type="entry name" value="Filamin/ABP280_rpt"/>
</dbReference>
<feature type="repeat" description="Filamin" evidence="1">
    <location>
        <begin position="383"/>
        <end position="475"/>
    </location>
</feature>
<dbReference type="SUPFAM" id="SSF81296">
    <property type="entry name" value="E set domains"/>
    <property type="match status" value="1"/>
</dbReference>
<accession>L1K028</accession>
<dbReference type="InterPro" id="IPR036034">
    <property type="entry name" value="PDZ_sf"/>
</dbReference>
<dbReference type="PANTHER" id="PTHR45740:SF2">
    <property type="entry name" value="POLY [ADP-RIBOSE] POLYMERASE"/>
    <property type="match status" value="1"/>
</dbReference>
<dbReference type="InterPro" id="IPR017868">
    <property type="entry name" value="Filamin/ABP280_repeat-like"/>
</dbReference>
<gene>
    <name evidence="3" type="ORF">GUITHDRAFT_100227</name>
</gene>
<keyword evidence="5" id="KW-1185">Reference proteome</keyword>
<dbReference type="GeneID" id="17310946"/>
<dbReference type="InterPro" id="IPR051712">
    <property type="entry name" value="ARTD-AVP"/>
</dbReference>
<dbReference type="Pfam" id="PF00630">
    <property type="entry name" value="Filamin"/>
    <property type="match status" value="1"/>
</dbReference>
<evidence type="ECO:0000313" key="5">
    <source>
        <dbReference type="Proteomes" id="UP000011087"/>
    </source>
</evidence>
<dbReference type="Gene3D" id="2.60.40.10">
    <property type="entry name" value="Immunoglobulins"/>
    <property type="match status" value="2"/>
</dbReference>
<evidence type="ECO:0000256" key="1">
    <source>
        <dbReference type="PROSITE-ProRule" id="PRU00087"/>
    </source>
</evidence>
<dbReference type="EMBL" id="JH992968">
    <property type="protein sequence ID" value="EKX53977.1"/>
    <property type="molecule type" value="Genomic_DNA"/>
</dbReference>
<dbReference type="GO" id="GO:0005634">
    <property type="term" value="C:nucleus"/>
    <property type="evidence" value="ECO:0007669"/>
    <property type="project" value="TreeGrafter"/>
</dbReference>
<dbReference type="SUPFAM" id="SSF50156">
    <property type="entry name" value="PDZ domain-like"/>
    <property type="match status" value="1"/>
</dbReference>
<dbReference type="InterPro" id="IPR014756">
    <property type="entry name" value="Ig_E-set"/>
</dbReference>
<name>L1K028_GUITC</name>
<dbReference type="PANTHER" id="PTHR45740">
    <property type="entry name" value="POLY [ADP-RIBOSE] POLYMERASE"/>
    <property type="match status" value="1"/>
</dbReference>
<evidence type="ECO:0000256" key="2">
    <source>
        <dbReference type="SAM" id="MobiDB-lite"/>
    </source>
</evidence>
<reference evidence="5" key="2">
    <citation type="submission" date="2012-11" db="EMBL/GenBank/DDBJ databases">
        <authorList>
            <person name="Kuo A."/>
            <person name="Curtis B.A."/>
            <person name="Tanifuji G."/>
            <person name="Burki F."/>
            <person name="Gruber A."/>
            <person name="Irimia M."/>
            <person name="Maruyama S."/>
            <person name="Arias M.C."/>
            <person name="Ball S.G."/>
            <person name="Gile G.H."/>
            <person name="Hirakawa Y."/>
            <person name="Hopkins J.F."/>
            <person name="Rensing S.A."/>
            <person name="Schmutz J."/>
            <person name="Symeonidi A."/>
            <person name="Elias M."/>
            <person name="Eveleigh R.J."/>
            <person name="Herman E.K."/>
            <person name="Klute M.J."/>
            <person name="Nakayama T."/>
            <person name="Obornik M."/>
            <person name="Reyes-Prieto A."/>
            <person name="Armbrust E.V."/>
            <person name="Aves S.J."/>
            <person name="Beiko R.G."/>
            <person name="Coutinho P."/>
            <person name="Dacks J.B."/>
            <person name="Durnford D.G."/>
            <person name="Fast N.M."/>
            <person name="Green B.R."/>
            <person name="Grisdale C."/>
            <person name="Hempe F."/>
            <person name="Henrissat B."/>
            <person name="Hoppner M.P."/>
            <person name="Ishida K.-I."/>
            <person name="Kim E."/>
            <person name="Koreny L."/>
            <person name="Kroth P.G."/>
            <person name="Liu Y."/>
            <person name="Malik S.-B."/>
            <person name="Maier U.G."/>
            <person name="McRose D."/>
            <person name="Mock T."/>
            <person name="Neilson J.A."/>
            <person name="Onodera N.T."/>
            <person name="Poole A.M."/>
            <person name="Pritham E.J."/>
            <person name="Richards T.A."/>
            <person name="Rocap G."/>
            <person name="Roy S.W."/>
            <person name="Sarai C."/>
            <person name="Schaack S."/>
            <person name="Shirato S."/>
            <person name="Slamovits C.H."/>
            <person name="Spencer D.F."/>
            <person name="Suzuki S."/>
            <person name="Worden A.Z."/>
            <person name="Zauner S."/>
            <person name="Barry K."/>
            <person name="Bell C."/>
            <person name="Bharti A.K."/>
            <person name="Crow J.A."/>
            <person name="Grimwood J."/>
            <person name="Kramer R."/>
            <person name="Lindquist E."/>
            <person name="Lucas S."/>
            <person name="Salamov A."/>
            <person name="McFadden G.I."/>
            <person name="Lane C.E."/>
            <person name="Keeling P.J."/>
            <person name="Gray M.W."/>
            <person name="Grigoriev I.V."/>
            <person name="Archibald J.M."/>
        </authorList>
    </citation>
    <scope>NUCLEOTIDE SEQUENCE</scope>
    <source>
        <strain evidence="5">CCMP2712</strain>
    </source>
</reference>
<reference evidence="3 5" key="1">
    <citation type="journal article" date="2012" name="Nature">
        <title>Algal genomes reveal evolutionary mosaicism and the fate of nucleomorphs.</title>
        <authorList>
            <consortium name="DOE Joint Genome Institute"/>
            <person name="Curtis B.A."/>
            <person name="Tanifuji G."/>
            <person name="Burki F."/>
            <person name="Gruber A."/>
            <person name="Irimia M."/>
            <person name="Maruyama S."/>
            <person name="Arias M.C."/>
            <person name="Ball S.G."/>
            <person name="Gile G.H."/>
            <person name="Hirakawa Y."/>
            <person name="Hopkins J.F."/>
            <person name="Kuo A."/>
            <person name="Rensing S.A."/>
            <person name="Schmutz J."/>
            <person name="Symeonidi A."/>
            <person name="Elias M."/>
            <person name="Eveleigh R.J."/>
            <person name="Herman E.K."/>
            <person name="Klute M.J."/>
            <person name="Nakayama T."/>
            <person name="Obornik M."/>
            <person name="Reyes-Prieto A."/>
            <person name="Armbrust E.V."/>
            <person name="Aves S.J."/>
            <person name="Beiko R.G."/>
            <person name="Coutinho P."/>
            <person name="Dacks J.B."/>
            <person name="Durnford D.G."/>
            <person name="Fast N.M."/>
            <person name="Green B.R."/>
            <person name="Grisdale C.J."/>
            <person name="Hempel F."/>
            <person name="Henrissat B."/>
            <person name="Hoppner M.P."/>
            <person name="Ishida K."/>
            <person name="Kim E."/>
            <person name="Koreny L."/>
            <person name="Kroth P.G."/>
            <person name="Liu Y."/>
            <person name="Malik S.B."/>
            <person name="Maier U.G."/>
            <person name="McRose D."/>
            <person name="Mock T."/>
            <person name="Neilson J.A."/>
            <person name="Onodera N.T."/>
            <person name="Poole A.M."/>
            <person name="Pritham E.J."/>
            <person name="Richards T.A."/>
            <person name="Rocap G."/>
            <person name="Roy S.W."/>
            <person name="Sarai C."/>
            <person name="Schaack S."/>
            <person name="Shirato S."/>
            <person name="Slamovits C.H."/>
            <person name="Spencer D.F."/>
            <person name="Suzuki S."/>
            <person name="Worden A.Z."/>
            <person name="Zauner S."/>
            <person name="Barry K."/>
            <person name="Bell C."/>
            <person name="Bharti A.K."/>
            <person name="Crow J.A."/>
            <person name="Grimwood J."/>
            <person name="Kramer R."/>
            <person name="Lindquist E."/>
            <person name="Lucas S."/>
            <person name="Salamov A."/>
            <person name="McFadden G.I."/>
            <person name="Lane C.E."/>
            <person name="Keeling P.J."/>
            <person name="Gray M.W."/>
            <person name="Grigoriev I.V."/>
            <person name="Archibald J.M."/>
        </authorList>
    </citation>
    <scope>NUCLEOTIDE SEQUENCE</scope>
    <source>
        <strain evidence="3 5">CCMP2712</strain>
    </source>
</reference>
<dbReference type="EnsemblProtists" id="EKX53977">
    <property type="protein sequence ID" value="EKX53977"/>
    <property type="gene ID" value="GUITHDRAFT_100227"/>
</dbReference>
<proteinExistence type="predicted"/>
<dbReference type="SUPFAM" id="SSF56399">
    <property type="entry name" value="ADP-ribosylation"/>
    <property type="match status" value="1"/>
</dbReference>
<dbReference type="STRING" id="905079.L1K028"/>
<dbReference type="Proteomes" id="UP000011087">
    <property type="component" value="Unassembled WGS sequence"/>
</dbReference>
<dbReference type="InterPro" id="IPR013783">
    <property type="entry name" value="Ig-like_fold"/>
</dbReference>
<organism evidence="3">
    <name type="scientific">Guillardia theta (strain CCMP2712)</name>
    <name type="common">Cryptophyte</name>
    <dbReference type="NCBI Taxonomy" id="905079"/>
    <lineage>
        <taxon>Eukaryota</taxon>
        <taxon>Cryptophyceae</taxon>
        <taxon>Pyrenomonadales</taxon>
        <taxon>Geminigeraceae</taxon>
        <taxon>Guillardia</taxon>
    </lineage>
</organism>
<dbReference type="GO" id="GO:0003950">
    <property type="term" value="F:NAD+ poly-ADP-ribosyltransferase activity"/>
    <property type="evidence" value="ECO:0007669"/>
    <property type="project" value="TreeGrafter"/>
</dbReference>
<dbReference type="HOGENOM" id="CLU_257902_0_0_1"/>
<reference evidence="4" key="3">
    <citation type="submission" date="2016-03" db="UniProtKB">
        <authorList>
            <consortium name="EnsemblProtists"/>
        </authorList>
    </citation>
    <scope>IDENTIFICATION</scope>
</reference>
<dbReference type="RefSeq" id="XP_005840957.1">
    <property type="nucleotide sequence ID" value="XM_005840900.1"/>
</dbReference>
<evidence type="ECO:0000313" key="3">
    <source>
        <dbReference type="EMBL" id="EKX53977.1"/>
    </source>
</evidence>
<dbReference type="GO" id="GO:1990404">
    <property type="term" value="F:NAD+-protein mono-ADP-ribosyltransferase activity"/>
    <property type="evidence" value="ECO:0007669"/>
    <property type="project" value="TreeGrafter"/>
</dbReference>
<protein>
    <recommendedName>
        <fullName evidence="6">PARP</fullName>
    </recommendedName>
</protein>
<dbReference type="SMART" id="SM00557">
    <property type="entry name" value="IG_FLMN"/>
    <property type="match status" value="1"/>
</dbReference>
<dbReference type="KEGG" id="gtt:GUITHDRAFT_100227"/>
<evidence type="ECO:0000313" key="4">
    <source>
        <dbReference type="EnsemblProtists" id="EKX53977"/>
    </source>
</evidence>
<feature type="region of interest" description="Disordered" evidence="2">
    <location>
        <begin position="25"/>
        <end position="67"/>
    </location>
</feature>
<dbReference type="OrthoDB" id="79941at2759"/>
<sequence length="1348" mass="148884">MLKLDNVVDLNLRSDAIASLHPCDTCTSTSRQPHQMPPSTKPLVKPVAHPHNSSAMQSQPATLSNTQMSGLGTVSVASSVHDSEPAMHETMRADAAEDRLLRAMSHFSKVTPLANQIPANRAGSALIAYVEARNELDEPALWDDFVTTSPVQFLKAELKTPTQTAILERHLARFEVGVPLINGSLNMKLLPDLTISKVQRDDLDCQEGDKIVQVDGIPVSNIEDLRIHLQGRQEITLVIENAGTPLFTIHDATTPYWEVTSVPSATSIRGSLKAGDLVLRINDIPVSGLDTRKALDTTFAKVSLLPSDSQLAQRIKAEGLMSFTTQARAKVEVSSSKGMNTMDPKYNIILTNFEPAMFAGAYIVGIYLGRHQIGEEFNLEIVEGPADAKRSDVVRDGLWQAVAGIPVDFRLDCFDSAGNKKFKGGDRIQIQDADVKDLGNGSYNVSWTQTQVGSRIIDIRVNGESMQGTPQVEVLPAEVYAPNCQVSLVTGIHGFNVASNGNVDWTVIAGTSSSLTVKLFDRFGNPRPRAKDVVTMIQHGPCFRKEMIRAELPLEPSGLGIYEFQGLITHGTTKNADGQYEYSKIQVLVNGEDVAERAWSIDVVPAEVALDKCMAVVPTSGIVSAAGEKYEFEVIIKDTWDNFRNHVEDKIEIFELVPTTKQRGEEWSNYEVTSSGHGSYKVTATQSIARQTRFTFAVNGTVALGPQHNYLLNIVPNIVCIDQCVVTGEITTTVGQYIALLIALRDKYGNVCSPQQMADVEILVSDVQLLNGQIEQKDLALNHRVSRVDFHPGIIYTHQIVFFTEQAVKVSLNLMLKNDLLHRTTLQFETNELDPDSCLVEGLPNCIVCGENFTLSIKLQDSFKNGLLGMDSAIILIAQDPLGTIANVQKVQATEVGKGNYTVTFRIQTANPSMQFRIRVNEFTIHAAAVEVLPAVAKAKLSELEHHEECRVHFPITFRGLLMDEYGNIAITCDKPPVVKLDGCALKSSDAKVYMEKGGAFRISFTPRRHGDVRLKAFVNDEVLAERTVKVRSLASWTKEDAAEWIQLMGLIEAKIKPVAEKLSKEFVNQNATGAKIAGGLLDRGALHFAFGIEDMHVAEFFSQVINDLNKGSEAPRYYLPWDWSSSDSALRVVPVPAGDEAFNNIAQRLTESMPNANILSIQRVENVDKYAKYFQVRNDMAHSRGGDPNEHYLWFCGCEGLEHERVLQEGFKTDLLEGVSSSEYFMMGYGFLFVSDPKVAHQLQYSSQVSGTERKLVLARVTCGTIATREPILANVETEIKKAENRVPPAGFHTATSMQRCELGVYWNNMAYPEYVVSYKLPYSLDVDWPEKRGNSLMKIDETTAVL</sequence>
<dbReference type="PaxDb" id="55529-EKX53977"/>
<evidence type="ECO:0008006" key="6">
    <source>
        <dbReference type="Google" id="ProtNLM"/>
    </source>
</evidence>
<dbReference type="PROSITE" id="PS50194">
    <property type="entry name" value="FILAMIN_REPEAT"/>
    <property type="match status" value="1"/>
</dbReference>